<organism evidence="11 12">
    <name type="scientific">Clostridium felsineum</name>
    <dbReference type="NCBI Taxonomy" id="36839"/>
    <lineage>
        <taxon>Bacteria</taxon>
        <taxon>Bacillati</taxon>
        <taxon>Bacillota</taxon>
        <taxon>Clostridia</taxon>
        <taxon>Eubacteriales</taxon>
        <taxon>Clostridiaceae</taxon>
        <taxon>Clostridium</taxon>
    </lineage>
</organism>
<comment type="catalytic activity">
    <reaction evidence="8 9">
        <text>(1S,2R)-1-C-(indol-3-yl)glycerol 3-phosphate + L-serine = D-glyceraldehyde 3-phosphate + L-tryptophan + H2O</text>
        <dbReference type="Rhea" id="RHEA:10532"/>
        <dbReference type="ChEBI" id="CHEBI:15377"/>
        <dbReference type="ChEBI" id="CHEBI:33384"/>
        <dbReference type="ChEBI" id="CHEBI:57912"/>
        <dbReference type="ChEBI" id="CHEBI:58866"/>
        <dbReference type="ChEBI" id="CHEBI:59776"/>
        <dbReference type="EC" id="4.2.1.20"/>
    </reaction>
</comment>
<dbReference type="Proteomes" id="UP000190951">
    <property type="component" value="Chromosome"/>
</dbReference>
<dbReference type="InterPro" id="IPR013785">
    <property type="entry name" value="Aldolase_TIM"/>
</dbReference>
<dbReference type="EMBL" id="CP096983">
    <property type="protein sequence ID" value="URZ13267.1"/>
    <property type="molecule type" value="Genomic_DNA"/>
</dbReference>
<dbReference type="InterPro" id="IPR018204">
    <property type="entry name" value="Trp_synthase_alpha_AS"/>
</dbReference>
<proteinExistence type="inferred from homology"/>
<keyword evidence="5 9" id="KW-0822">Tryptophan biosynthesis</keyword>
<dbReference type="EC" id="4.2.1.20" evidence="9"/>
<dbReference type="Gene3D" id="3.20.20.70">
    <property type="entry name" value="Aldolase class I"/>
    <property type="match status" value="1"/>
</dbReference>
<evidence type="ECO:0000256" key="2">
    <source>
        <dbReference type="ARBA" id="ARBA00004733"/>
    </source>
</evidence>
<dbReference type="Pfam" id="PF00290">
    <property type="entry name" value="Trp_syntA"/>
    <property type="match status" value="1"/>
</dbReference>
<sequence>MANRIDSKFKELKDRNKKAMITFITSGYPDVETTKEVVIEMEKAGADLIELGIPYSDPVADGPVIQMASATALKNGLKIKDIMKLVKDIRKKVEIPIVYMGYFGCVFKYGIEKFITEAKEAGVDGMIIPDLPLEERENVTAIGDKYEFYIIPLVAPTSEERISKIVDGAKGFIYCVSTNGVTGVRNALNSNIEAYADIVSKASQTPKCVGFGISTPDMAKELKEYFDGVIIGSAVMKIVEEDISKEEKFHKINDFISKINKVL</sequence>
<dbReference type="STRING" id="84029.CROST_43050"/>
<dbReference type="KEGG" id="crw:CROST_040190"/>
<evidence type="ECO:0000313" key="12">
    <source>
        <dbReference type="Proteomes" id="UP000190951"/>
    </source>
</evidence>
<dbReference type="AlphaFoldDB" id="A0A1S8M8G7"/>
<feature type="active site" description="Proton acceptor" evidence="9">
    <location>
        <position position="61"/>
    </location>
</feature>
<comment type="function">
    <text evidence="1 9">The alpha subunit is responsible for the aldol cleavage of indoleglycerol phosphate to indole and glyceraldehyde 3-phosphate.</text>
</comment>
<dbReference type="InterPro" id="IPR002028">
    <property type="entry name" value="Trp_synthase_suA"/>
</dbReference>
<evidence type="ECO:0000256" key="3">
    <source>
        <dbReference type="ARBA" id="ARBA00011270"/>
    </source>
</evidence>
<evidence type="ECO:0000256" key="8">
    <source>
        <dbReference type="ARBA" id="ARBA00049047"/>
    </source>
</evidence>
<evidence type="ECO:0000256" key="1">
    <source>
        <dbReference type="ARBA" id="ARBA00003365"/>
    </source>
</evidence>
<dbReference type="SUPFAM" id="SSF51366">
    <property type="entry name" value="Ribulose-phoshate binding barrel"/>
    <property type="match status" value="1"/>
</dbReference>
<dbReference type="InterPro" id="IPR011060">
    <property type="entry name" value="RibuloseP-bd_barrel"/>
</dbReference>
<dbReference type="FunFam" id="3.20.20.70:FF:000037">
    <property type="entry name" value="Tryptophan synthase alpha chain"/>
    <property type="match status" value="1"/>
</dbReference>
<comment type="pathway">
    <text evidence="2 9">Amino-acid biosynthesis; L-tryptophan biosynthesis; L-tryptophan from chorismate: step 5/5.</text>
</comment>
<keyword evidence="12" id="KW-1185">Reference proteome</keyword>
<gene>
    <name evidence="9 11" type="primary">trpA</name>
    <name evidence="11" type="ORF">CROST_040190</name>
</gene>
<evidence type="ECO:0000256" key="7">
    <source>
        <dbReference type="ARBA" id="ARBA00023239"/>
    </source>
</evidence>
<dbReference type="HAMAP" id="MF_00131">
    <property type="entry name" value="Trp_synth_alpha"/>
    <property type="match status" value="1"/>
</dbReference>
<accession>A0A1S8M8G7</accession>
<keyword evidence="4 9" id="KW-0028">Amino-acid biosynthesis</keyword>
<dbReference type="NCBIfam" id="TIGR00262">
    <property type="entry name" value="trpA"/>
    <property type="match status" value="1"/>
</dbReference>
<evidence type="ECO:0000256" key="9">
    <source>
        <dbReference type="HAMAP-Rule" id="MF_00131"/>
    </source>
</evidence>
<dbReference type="PANTHER" id="PTHR43406">
    <property type="entry name" value="TRYPTOPHAN SYNTHASE, ALPHA CHAIN"/>
    <property type="match status" value="1"/>
</dbReference>
<dbReference type="CDD" id="cd04724">
    <property type="entry name" value="Tryptophan_synthase_alpha"/>
    <property type="match status" value="1"/>
</dbReference>
<evidence type="ECO:0000256" key="10">
    <source>
        <dbReference type="RuleBase" id="RU003662"/>
    </source>
</evidence>
<comment type="similarity">
    <text evidence="9 10">Belongs to the TrpA family.</text>
</comment>
<reference evidence="11 12" key="1">
    <citation type="submission" date="2022-04" db="EMBL/GenBank/DDBJ databases">
        <title>Genome sequence of C. roseum typestrain.</title>
        <authorList>
            <person name="Poehlein A."/>
            <person name="Schoch T."/>
            <person name="Duerre P."/>
            <person name="Daniel R."/>
        </authorList>
    </citation>
    <scope>NUCLEOTIDE SEQUENCE [LARGE SCALE GENOMIC DNA]</scope>
    <source>
        <strain evidence="11 12">DSM 7320</strain>
    </source>
</reference>
<dbReference type="GO" id="GO:0005829">
    <property type="term" value="C:cytosol"/>
    <property type="evidence" value="ECO:0007669"/>
    <property type="project" value="TreeGrafter"/>
</dbReference>
<evidence type="ECO:0000256" key="6">
    <source>
        <dbReference type="ARBA" id="ARBA00023141"/>
    </source>
</evidence>
<evidence type="ECO:0000256" key="4">
    <source>
        <dbReference type="ARBA" id="ARBA00022605"/>
    </source>
</evidence>
<dbReference type="GO" id="GO:0004834">
    <property type="term" value="F:tryptophan synthase activity"/>
    <property type="evidence" value="ECO:0007669"/>
    <property type="project" value="UniProtKB-UniRule"/>
</dbReference>
<evidence type="ECO:0000313" key="11">
    <source>
        <dbReference type="EMBL" id="URZ13267.1"/>
    </source>
</evidence>
<keyword evidence="6 9" id="KW-0057">Aromatic amino acid biosynthesis</keyword>
<feature type="active site" description="Proton acceptor" evidence="9">
    <location>
        <position position="50"/>
    </location>
</feature>
<protein>
    <recommendedName>
        <fullName evidence="9">Tryptophan synthase alpha chain</fullName>
        <ecNumber evidence="9">4.2.1.20</ecNumber>
    </recommendedName>
</protein>
<keyword evidence="7 9" id="KW-0456">Lyase</keyword>
<dbReference type="RefSeq" id="WP_077833951.1">
    <property type="nucleotide sequence ID" value="NZ_CP096983.1"/>
</dbReference>
<name>A0A1S8M8G7_9CLOT</name>
<evidence type="ECO:0000256" key="5">
    <source>
        <dbReference type="ARBA" id="ARBA00022822"/>
    </source>
</evidence>
<comment type="subunit">
    <text evidence="3 9">Tetramer of two alpha and two beta chains.</text>
</comment>
<dbReference type="PANTHER" id="PTHR43406:SF1">
    <property type="entry name" value="TRYPTOPHAN SYNTHASE ALPHA CHAIN, CHLOROPLASTIC"/>
    <property type="match status" value="1"/>
</dbReference>
<dbReference type="PROSITE" id="PS00167">
    <property type="entry name" value="TRP_SYNTHASE_ALPHA"/>
    <property type="match status" value="1"/>
</dbReference>